<keyword evidence="3" id="KW-1185">Reference proteome</keyword>
<comment type="caution">
    <text evidence="2">The sequence shown here is derived from an EMBL/GenBank/DDBJ whole genome shotgun (WGS) entry which is preliminary data.</text>
</comment>
<protein>
    <submittedName>
        <fullName evidence="2">Putative transposase</fullName>
    </submittedName>
</protein>
<evidence type="ECO:0000259" key="1">
    <source>
        <dbReference type="Pfam" id="PF13358"/>
    </source>
</evidence>
<dbReference type="InterPro" id="IPR047655">
    <property type="entry name" value="Transpos_IS630-like"/>
</dbReference>
<dbReference type="EMBL" id="QJSX01000006">
    <property type="protein sequence ID" value="PYE54092.1"/>
    <property type="molecule type" value="Genomic_DNA"/>
</dbReference>
<accession>A0A318S5N1</accession>
<sequence>MISAGRARSRTYGHWNATKTRFALGWKLFCLSWGKKVEAGTTVVFLDESGFSLKTTVTRTWAVRGQTPLIRSRANWDKLSTIEAITTTGQFLQHTVKGAIKAAKVIAFLRHLLSHVEGNVVIVLDNAGIHKAKGVKDFVAEHARLSLVFMPPYAPELNPIERVWAYVKKHVLGNFCPRNMGELKAKLRSGCKRVRYVELPARLLDALLPLPS</sequence>
<feature type="domain" description="Tc1-like transposase DDE" evidence="1">
    <location>
        <begin position="43"/>
        <end position="174"/>
    </location>
</feature>
<dbReference type="InterPro" id="IPR038717">
    <property type="entry name" value="Tc1-like_DDE_dom"/>
</dbReference>
<dbReference type="InterPro" id="IPR036397">
    <property type="entry name" value="RNaseH_sf"/>
</dbReference>
<dbReference type="Pfam" id="PF13358">
    <property type="entry name" value="DDE_3"/>
    <property type="match status" value="1"/>
</dbReference>
<dbReference type="AlphaFoldDB" id="A0A318S5N1"/>
<reference evidence="2 3" key="1">
    <citation type="submission" date="2018-06" db="EMBL/GenBank/DDBJ databases">
        <title>Genomic Encyclopedia of Type Strains, Phase IV (KMG-IV): sequencing the most valuable type-strain genomes for metagenomic binning, comparative biology and taxonomic classification.</title>
        <authorList>
            <person name="Goeker M."/>
        </authorList>
    </citation>
    <scope>NUCLEOTIDE SEQUENCE [LARGE SCALE GENOMIC DNA]</scope>
    <source>
        <strain evidence="2 3">DSM 18048</strain>
    </source>
</reference>
<evidence type="ECO:0000313" key="3">
    <source>
        <dbReference type="Proteomes" id="UP000248326"/>
    </source>
</evidence>
<dbReference type="Proteomes" id="UP000248326">
    <property type="component" value="Unassembled WGS sequence"/>
</dbReference>
<gene>
    <name evidence="2" type="ORF">DES52_10654</name>
</gene>
<dbReference type="PANTHER" id="PTHR46564:SF1">
    <property type="entry name" value="TRANSPOSASE"/>
    <property type="match status" value="1"/>
</dbReference>
<proteinExistence type="predicted"/>
<evidence type="ECO:0000313" key="2">
    <source>
        <dbReference type="EMBL" id="PYE54092.1"/>
    </source>
</evidence>
<dbReference type="NCBIfam" id="NF033545">
    <property type="entry name" value="transpos_IS630"/>
    <property type="match status" value="1"/>
</dbReference>
<dbReference type="GO" id="GO:0003676">
    <property type="term" value="F:nucleic acid binding"/>
    <property type="evidence" value="ECO:0007669"/>
    <property type="project" value="InterPro"/>
</dbReference>
<dbReference type="Gene3D" id="3.30.420.10">
    <property type="entry name" value="Ribonuclease H-like superfamily/Ribonuclease H"/>
    <property type="match status" value="1"/>
</dbReference>
<name>A0A318S5N1_9DEIO</name>
<organism evidence="2 3">
    <name type="scientific">Deinococcus yavapaiensis KR-236</name>
    <dbReference type="NCBI Taxonomy" id="694435"/>
    <lineage>
        <taxon>Bacteria</taxon>
        <taxon>Thermotogati</taxon>
        <taxon>Deinococcota</taxon>
        <taxon>Deinococci</taxon>
        <taxon>Deinococcales</taxon>
        <taxon>Deinococcaceae</taxon>
        <taxon>Deinococcus</taxon>
    </lineage>
</organism>
<dbReference type="PANTHER" id="PTHR46564">
    <property type="entry name" value="TRANSPOSASE"/>
    <property type="match status" value="1"/>
</dbReference>